<dbReference type="SUPFAM" id="SSF56994">
    <property type="entry name" value="Insulin-like"/>
    <property type="match status" value="1"/>
</dbReference>
<evidence type="ECO:0000313" key="8">
    <source>
        <dbReference type="RefSeq" id="XP_028986960.2"/>
    </source>
</evidence>
<sequence>MRGKTRVTPGVRVVPGCKAPPTRSMKSTTLHEAGCADMQTLLKTYDVTVQTQDNANTLKLCGRAFVRALVYTCGGSRWRRLMSEEDILPDGNKQLNVLKKTEMPTIDRHWRDQNQALIAACCQTGCRRSDLFMLC</sequence>
<comment type="subunit">
    <text evidence="2">Heterodimer of a B chain and an A chain linked by two disulfide bonds.</text>
</comment>
<dbReference type="PANTHER" id="PTHR20968:SF2">
    <property type="entry name" value="INSULIN-LIKE PEPTIDE INSL5"/>
    <property type="match status" value="1"/>
</dbReference>
<evidence type="ECO:0000256" key="1">
    <source>
        <dbReference type="ARBA" id="ARBA00004613"/>
    </source>
</evidence>
<dbReference type="GO" id="GO:0005576">
    <property type="term" value="C:extracellular region"/>
    <property type="evidence" value="ECO:0007669"/>
    <property type="project" value="UniProtKB-SubCell"/>
</dbReference>
<dbReference type="GeneID" id="114844071"/>
<dbReference type="Pfam" id="PF00049">
    <property type="entry name" value="Insulin"/>
    <property type="match status" value="1"/>
</dbReference>
<organism evidence="7 8">
    <name type="scientific">Betta splendens</name>
    <name type="common">Siamese fighting fish</name>
    <dbReference type="NCBI Taxonomy" id="158456"/>
    <lineage>
        <taxon>Eukaryota</taxon>
        <taxon>Metazoa</taxon>
        <taxon>Chordata</taxon>
        <taxon>Craniata</taxon>
        <taxon>Vertebrata</taxon>
        <taxon>Euteleostomi</taxon>
        <taxon>Actinopterygii</taxon>
        <taxon>Neopterygii</taxon>
        <taxon>Teleostei</taxon>
        <taxon>Neoteleostei</taxon>
        <taxon>Acanthomorphata</taxon>
        <taxon>Anabantaria</taxon>
        <taxon>Anabantiformes</taxon>
        <taxon>Anabantoidei</taxon>
        <taxon>Osphronemidae</taxon>
        <taxon>Betta</taxon>
    </lineage>
</organism>
<gene>
    <name evidence="8" type="primary">LOC114844071</name>
</gene>
<keyword evidence="4" id="KW-0372">Hormone</keyword>
<dbReference type="OrthoDB" id="9443437at2759"/>
<keyword evidence="7" id="KW-1185">Reference proteome</keyword>
<dbReference type="RefSeq" id="XP_028986960.2">
    <property type="nucleotide sequence ID" value="XM_029131127.2"/>
</dbReference>
<evidence type="ECO:0000256" key="5">
    <source>
        <dbReference type="ARBA" id="ARBA00023157"/>
    </source>
</evidence>
<evidence type="ECO:0000259" key="6">
    <source>
        <dbReference type="SMART" id="SM00078"/>
    </source>
</evidence>
<evidence type="ECO:0000256" key="4">
    <source>
        <dbReference type="ARBA" id="ARBA00022702"/>
    </source>
</evidence>
<evidence type="ECO:0000313" key="7">
    <source>
        <dbReference type="Proteomes" id="UP000515150"/>
    </source>
</evidence>
<dbReference type="InterPro" id="IPR016179">
    <property type="entry name" value="Insulin-like"/>
</dbReference>
<dbReference type="InterPro" id="IPR036438">
    <property type="entry name" value="Insulin-like_sf"/>
</dbReference>
<dbReference type="PANTHER" id="PTHR20968">
    <property type="entry name" value="ILGF DOMAIN-CONTAINING PROTEIN"/>
    <property type="match status" value="1"/>
</dbReference>
<accession>A0A6P7KZB8</accession>
<protein>
    <submittedName>
        <fullName evidence="8">Relaxin-3-like</fullName>
    </submittedName>
</protein>
<dbReference type="KEGG" id="bspl:114844071"/>
<proteinExistence type="predicted"/>
<feature type="domain" description="Insulin-like" evidence="6">
    <location>
        <begin position="58"/>
        <end position="135"/>
    </location>
</feature>
<dbReference type="InterPro" id="IPR051777">
    <property type="entry name" value="Insulin-like_neuro_ligands"/>
</dbReference>
<evidence type="ECO:0000256" key="3">
    <source>
        <dbReference type="ARBA" id="ARBA00022525"/>
    </source>
</evidence>
<dbReference type="CDD" id="cd04365">
    <property type="entry name" value="IlGF_relaxin_like"/>
    <property type="match status" value="1"/>
</dbReference>
<dbReference type="Proteomes" id="UP000515150">
    <property type="component" value="Chromosome 17"/>
</dbReference>
<evidence type="ECO:0000256" key="2">
    <source>
        <dbReference type="ARBA" id="ARBA00011207"/>
    </source>
</evidence>
<dbReference type="AlphaFoldDB" id="A0A6P7KZB8"/>
<reference evidence="8" key="1">
    <citation type="submission" date="2025-08" db="UniProtKB">
        <authorList>
            <consortium name="RefSeq"/>
        </authorList>
    </citation>
    <scope>IDENTIFICATION</scope>
</reference>
<name>A0A6P7KZB8_BETSP</name>
<dbReference type="InParanoid" id="A0A6P7KZB8"/>
<dbReference type="SMART" id="SM00078">
    <property type="entry name" value="IlGF"/>
    <property type="match status" value="1"/>
</dbReference>
<dbReference type="GO" id="GO:0005179">
    <property type="term" value="F:hormone activity"/>
    <property type="evidence" value="ECO:0007669"/>
    <property type="project" value="UniProtKB-KW"/>
</dbReference>
<comment type="subcellular location">
    <subcellularLocation>
        <location evidence="1">Secreted</location>
    </subcellularLocation>
</comment>
<dbReference type="Gene3D" id="1.10.100.10">
    <property type="entry name" value="Insulin-like"/>
    <property type="match status" value="1"/>
</dbReference>
<keyword evidence="5" id="KW-1015">Disulfide bond</keyword>
<keyword evidence="3" id="KW-0964">Secreted</keyword>
<dbReference type="GO" id="GO:0001664">
    <property type="term" value="F:G protein-coupled receptor binding"/>
    <property type="evidence" value="ECO:0007669"/>
    <property type="project" value="TreeGrafter"/>
</dbReference>